<dbReference type="EMBL" id="CAUEEQ010066924">
    <property type="protein sequence ID" value="CAJ0965371.1"/>
    <property type="molecule type" value="Genomic_DNA"/>
</dbReference>
<accession>A0ABN9MF21</accession>
<name>A0ABN9MF21_9NEOB</name>
<organism evidence="1 2">
    <name type="scientific">Ranitomeya imitator</name>
    <name type="common">mimic poison frog</name>
    <dbReference type="NCBI Taxonomy" id="111125"/>
    <lineage>
        <taxon>Eukaryota</taxon>
        <taxon>Metazoa</taxon>
        <taxon>Chordata</taxon>
        <taxon>Craniata</taxon>
        <taxon>Vertebrata</taxon>
        <taxon>Euteleostomi</taxon>
        <taxon>Amphibia</taxon>
        <taxon>Batrachia</taxon>
        <taxon>Anura</taxon>
        <taxon>Neobatrachia</taxon>
        <taxon>Hyloidea</taxon>
        <taxon>Dendrobatidae</taxon>
        <taxon>Dendrobatinae</taxon>
        <taxon>Ranitomeya</taxon>
    </lineage>
</organism>
<gene>
    <name evidence="1" type="ORF">RIMI_LOCUS20213482</name>
</gene>
<reference evidence="1" key="1">
    <citation type="submission" date="2023-07" db="EMBL/GenBank/DDBJ databases">
        <authorList>
            <person name="Stuckert A."/>
        </authorList>
    </citation>
    <scope>NUCLEOTIDE SEQUENCE</scope>
</reference>
<proteinExistence type="predicted"/>
<evidence type="ECO:0000313" key="2">
    <source>
        <dbReference type="Proteomes" id="UP001176940"/>
    </source>
</evidence>
<sequence length="163" mass="18161">MGIILHEFLLGSIPFDGDTVNELFKTVLFDHSHINKHLVSEDEEGTSENNDGFDFENYTSSSEKHCKLCTTTTSMVNVEDPKTHPECTAASNSDIAEMQKESVSVSDRDDAITILPFSPSLSGYRYTIRFSNDHDQRYDLAVIVAFVSVGEGRCLTNYSIAHT</sequence>
<dbReference type="Proteomes" id="UP001176940">
    <property type="component" value="Unassembled WGS sequence"/>
</dbReference>
<evidence type="ECO:0008006" key="3">
    <source>
        <dbReference type="Google" id="ProtNLM"/>
    </source>
</evidence>
<comment type="caution">
    <text evidence="1">The sequence shown here is derived from an EMBL/GenBank/DDBJ whole genome shotgun (WGS) entry which is preliminary data.</text>
</comment>
<keyword evidence="2" id="KW-1185">Reference proteome</keyword>
<protein>
    <recommendedName>
        <fullName evidence="3">Protein kinase domain-containing protein</fullName>
    </recommendedName>
</protein>
<evidence type="ECO:0000313" key="1">
    <source>
        <dbReference type="EMBL" id="CAJ0965371.1"/>
    </source>
</evidence>